<name>A0A078A621_STYLE</name>
<accession>A0A078A621</accession>
<dbReference type="PANTHER" id="PTHR23084:SF179">
    <property type="entry name" value="OS10G0565000 PROTEIN"/>
    <property type="match status" value="1"/>
</dbReference>
<organism evidence="3 4">
    <name type="scientific">Stylonychia lemnae</name>
    <name type="common">Ciliate</name>
    <dbReference type="NCBI Taxonomy" id="5949"/>
    <lineage>
        <taxon>Eukaryota</taxon>
        <taxon>Sar</taxon>
        <taxon>Alveolata</taxon>
        <taxon>Ciliophora</taxon>
        <taxon>Intramacronucleata</taxon>
        <taxon>Spirotrichea</taxon>
        <taxon>Stichotrichia</taxon>
        <taxon>Sporadotrichida</taxon>
        <taxon>Oxytrichidae</taxon>
        <taxon>Stylonychinae</taxon>
        <taxon>Stylonychia</taxon>
    </lineage>
</organism>
<dbReference type="Gene3D" id="1.10.630.10">
    <property type="entry name" value="Cytochrome P450"/>
    <property type="match status" value="1"/>
</dbReference>
<dbReference type="GO" id="GO:0004497">
    <property type="term" value="F:monooxygenase activity"/>
    <property type="evidence" value="ECO:0007669"/>
    <property type="project" value="InterPro"/>
</dbReference>
<dbReference type="GO" id="GO:0020037">
    <property type="term" value="F:heme binding"/>
    <property type="evidence" value="ECO:0007669"/>
    <property type="project" value="InterPro"/>
</dbReference>
<dbReference type="GO" id="GO:0005506">
    <property type="term" value="F:iron ion binding"/>
    <property type="evidence" value="ECO:0007669"/>
    <property type="project" value="InterPro"/>
</dbReference>
<dbReference type="PROSITE" id="PS50096">
    <property type="entry name" value="IQ"/>
    <property type="match status" value="1"/>
</dbReference>
<dbReference type="SUPFAM" id="SSF48264">
    <property type="entry name" value="Cytochrome P450"/>
    <property type="match status" value="1"/>
</dbReference>
<dbReference type="PANTHER" id="PTHR23084">
    <property type="entry name" value="PHOSPHATIDYLINOSITOL-4-PHOSPHATE 5-KINASE RELATED"/>
    <property type="match status" value="1"/>
</dbReference>
<gene>
    <name evidence="3" type="primary">Contig15316.g16315</name>
    <name evidence="3" type="ORF">STYLEM_6608</name>
</gene>
<dbReference type="Pfam" id="PF00067">
    <property type="entry name" value="p450"/>
    <property type="match status" value="1"/>
</dbReference>
<dbReference type="Pfam" id="PF02493">
    <property type="entry name" value="MORN"/>
    <property type="match status" value="9"/>
</dbReference>
<dbReference type="InterPro" id="IPR001128">
    <property type="entry name" value="Cyt_P450"/>
</dbReference>
<dbReference type="OrthoDB" id="282259at2759"/>
<proteinExistence type="predicted"/>
<evidence type="ECO:0000313" key="3">
    <source>
        <dbReference type="EMBL" id="CDW77644.1"/>
    </source>
</evidence>
<dbReference type="SMART" id="SM00698">
    <property type="entry name" value="MORN"/>
    <property type="match status" value="9"/>
</dbReference>
<evidence type="ECO:0000256" key="1">
    <source>
        <dbReference type="ARBA" id="ARBA00022737"/>
    </source>
</evidence>
<dbReference type="InParanoid" id="A0A078A621"/>
<dbReference type="AlphaFoldDB" id="A0A078A621"/>
<dbReference type="FunFam" id="2.20.110.10:FF:000002">
    <property type="entry name" value="Phosphatidylinositol 4-phosphate 5-kinase 8"/>
    <property type="match status" value="1"/>
</dbReference>
<dbReference type="InterPro" id="IPR003409">
    <property type="entry name" value="MORN"/>
</dbReference>
<dbReference type="EMBL" id="CCKQ01006336">
    <property type="protein sequence ID" value="CDW77644.1"/>
    <property type="molecule type" value="Genomic_DNA"/>
</dbReference>
<keyword evidence="1" id="KW-0677">Repeat</keyword>
<feature type="region of interest" description="Disordered" evidence="2">
    <location>
        <begin position="600"/>
        <end position="623"/>
    </location>
</feature>
<dbReference type="Proteomes" id="UP000039865">
    <property type="component" value="Unassembled WGS sequence"/>
</dbReference>
<protein>
    <submittedName>
        <fullName evidence="3">Morn repeat protein</fullName>
    </submittedName>
</protein>
<feature type="compositionally biased region" description="Low complexity" evidence="2">
    <location>
        <begin position="602"/>
        <end position="623"/>
    </location>
</feature>
<dbReference type="Gene3D" id="2.20.110.10">
    <property type="entry name" value="Histone H3 K4-specific methyltransferase SET7/9 N-terminal domain"/>
    <property type="match status" value="4"/>
</dbReference>
<dbReference type="SUPFAM" id="SSF82185">
    <property type="entry name" value="Histone H3 K4-specific methyltransferase SET7/9 N-terminal domain"/>
    <property type="match status" value="2"/>
</dbReference>
<evidence type="ECO:0000256" key="2">
    <source>
        <dbReference type="SAM" id="MobiDB-lite"/>
    </source>
</evidence>
<dbReference type="GO" id="GO:0016705">
    <property type="term" value="F:oxidoreductase activity, acting on paired donors, with incorporation or reduction of molecular oxygen"/>
    <property type="evidence" value="ECO:0007669"/>
    <property type="project" value="InterPro"/>
</dbReference>
<dbReference type="InterPro" id="IPR036396">
    <property type="entry name" value="Cyt_P450_sf"/>
</dbReference>
<reference evidence="3 4" key="1">
    <citation type="submission" date="2014-06" db="EMBL/GenBank/DDBJ databases">
        <authorList>
            <person name="Swart Estienne"/>
        </authorList>
    </citation>
    <scope>NUCLEOTIDE SEQUENCE [LARGE SCALE GENOMIC DNA]</scope>
    <source>
        <strain evidence="3 4">130c</strain>
    </source>
</reference>
<evidence type="ECO:0000313" key="4">
    <source>
        <dbReference type="Proteomes" id="UP000039865"/>
    </source>
</evidence>
<sequence>MDQQYYRSKITVQDLTGETILFEKSTEEQAINRKKIVNSFLHRKIELKPKNHHLIYTLNDKQLDRQSKERYQVSIFGESQFKQTMTQLLATFLMASTQTTATLIINLLNYIEFLPNVHNNLIEEINLFRNHNKIVKTINLYVCIQVLIEAILDQQTGYKIDNDIPILVHFTLLHKNPKEWQEPDKFIPERFDPESPYFLTPDGKKESLGREMVQEFSCGLMDLRRLSIKFNLQNEIAQLMGNYCCSYSGQYNREANNHIKYKHLSTLIKIQSAMRRYLAKKRLKQTRDQKIRNLFSDEKGKNKSNSYLYSRNSVQNLQDSLEQSGIIVSWIQKLGEFKLNPEEYDAQDGVERVYIDQYKDVGDGKLYKGQWNKKLGERDGVGIQLWPDGSKYEGMWRKNKANGRGRMTHRNGDLYDGNWSDDKANGFGIFIDSNNAKYEGQWQNDLQHGQGIETWGDPQNIKAAYTGEFYKGKKNGKGRFDWEDGSYYEGGFVDGHFSGFGRYYFADLDKYYEGEFRMSNMEGKGMETWGDGRKYEGDFKNGKKDGEGTFDWPNGIKYIGSWRNGLQHGIGIIYTSQDGMKKQGEWQNGKRIRWISGLELLSQPNSPPKSSKASSPNKSLRIR</sequence>
<keyword evidence="4" id="KW-1185">Reference proteome</keyword>